<name>K1Q4K1_MAGGI</name>
<reference evidence="1" key="1">
    <citation type="journal article" date="2012" name="Nature">
        <title>The oyster genome reveals stress adaptation and complexity of shell formation.</title>
        <authorList>
            <person name="Zhang G."/>
            <person name="Fang X."/>
            <person name="Guo X."/>
            <person name="Li L."/>
            <person name="Luo R."/>
            <person name="Xu F."/>
            <person name="Yang P."/>
            <person name="Zhang L."/>
            <person name="Wang X."/>
            <person name="Qi H."/>
            <person name="Xiong Z."/>
            <person name="Que H."/>
            <person name="Xie Y."/>
            <person name="Holland P.W."/>
            <person name="Paps J."/>
            <person name="Zhu Y."/>
            <person name="Wu F."/>
            <person name="Chen Y."/>
            <person name="Wang J."/>
            <person name="Peng C."/>
            <person name="Meng J."/>
            <person name="Yang L."/>
            <person name="Liu J."/>
            <person name="Wen B."/>
            <person name="Zhang N."/>
            <person name="Huang Z."/>
            <person name="Zhu Q."/>
            <person name="Feng Y."/>
            <person name="Mount A."/>
            <person name="Hedgecock D."/>
            <person name="Xu Z."/>
            <person name="Liu Y."/>
            <person name="Domazet-Loso T."/>
            <person name="Du Y."/>
            <person name="Sun X."/>
            <person name="Zhang S."/>
            <person name="Liu B."/>
            <person name="Cheng P."/>
            <person name="Jiang X."/>
            <person name="Li J."/>
            <person name="Fan D."/>
            <person name="Wang W."/>
            <person name="Fu W."/>
            <person name="Wang T."/>
            <person name="Wang B."/>
            <person name="Zhang J."/>
            <person name="Peng Z."/>
            <person name="Li Y."/>
            <person name="Li N."/>
            <person name="Wang J."/>
            <person name="Chen M."/>
            <person name="He Y."/>
            <person name="Tan F."/>
            <person name="Song X."/>
            <person name="Zheng Q."/>
            <person name="Huang R."/>
            <person name="Yang H."/>
            <person name="Du X."/>
            <person name="Chen L."/>
            <person name="Yang M."/>
            <person name="Gaffney P.M."/>
            <person name="Wang S."/>
            <person name="Luo L."/>
            <person name="She Z."/>
            <person name="Ming Y."/>
            <person name="Huang W."/>
            <person name="Zhang S."/>
            <person name="Huang B."/>
            <person name="Zhang Y."/>
            <person name="Qu T."/>
            <person name="Ni P."/>
            <person name="Miao G."/>
            <person name="Wang J."/>
            <person name="Wang Q."/>
            <person name="Steinberg C.E."/>
            <person name="Wang H."/>
            <person name="Li N."/>
            <person name="Qian L."/>
            <person name="Zhang G."/>
            <person name="Li Y."/>
            <person name="Yang H."/>
            <person name="Liu X."/>
            <person name="Wang J."/>
            <person name="Yin Y."/>
            <person name="Wang J."/>
        </authorList>
    </citation>
    <scope>NUCLEOTIDE SEQUENCE [LARGE SCALE GENOMIC DNA]</scope>
    <source>
        <strain evidence="1">05x7-T-G4-1.051#20</strain>
    </source>
</reference>
<protein>
    <submittedName>
        <fullName evidence="1">Uncharacterized protein</fullName>
    </submittedName>
</protein>
<sequence>MVKNVRNPVRIHVHHACRRQGSVFPVETAGLVRTVSSNVSSAFLAKYKAEFAQPANQPNGDPIAKTTARATVTFVVYTMGNASNVLGDFTVRTVKRGVPTASEAFVVQQLEPVILAAKRGITERIVKTLVHTIAKSVIEMMGLARWRNLLNKAALRLTRKKNRQGRTPFLEWEKNQGS</sequence>
<gene>
    <name evidence="1" type="ORF">CGI_10014784</name>
</gene>
<proteinExistence type="predicted"/>
<dbReference type="EMBL" id="JH818582">
    <property type="protein sequence ID" value="EKC26289.1"/>
    <property type="molecule type" value="Genomic_DNA"/>
</dbReference>
<accession>K1Q4K1</accession>
<dbReference type="InParanoid" id="K1Q4K1"/>
<dbReference type="HOGENOM" id="CLU_1512058_0_0_1"/>
<organism evidence="1">
    <name type="scientific">Magallana gigas</name>
    <name type="common">Pacific oyster</name>
    <name type="synonym">Crassostrea gigas</name>
    <dbReference type="NCBI Taxonomy" id="29159"/>
    <lineage>
        <taxon>Eukaryota</taxon>
        <taxon>Metazoa</taxon>
        <taxon>Spiralia</taxon>
        <taxon>Lophotrochozoa</taxon>
        <taxon>Mollusca</taxon>
        <taxon>Bivalvia</taxon>
        <taxon>Autobranchia</taxon>
        <taxon>Pteriomorphia</taxon>
        <taxon>Ostreida</taxon>
        <taxon>Ostreoidea</taxon>
        <taxon>Ostreidae</taxon>
        <taxon>Magallana</taxon>
    </lineage>
</organism>
<evidence type="ECO:0000313" key="1">
    <source>
        <dbReference type="EMBL" id="EKC26289.1"/>
    </source>
</evidence>
<dbReference type="AlphaFoldDB" id="K1Q4K1"/>